<gene>
    <name evidence="3" type="ORF">V5799_019969</name>
</gene>
<feature type="compositionally biased region" description="Polar residues" evidence="1">
    <location>
        <begin position="48"/>
        <end position="64"/>
    </location>
</feature>
<dbReference type="Proteomes" id="UP001321473">
    <property type="component" value="Unassembled WGS sequence"/>
</dbReference>
<feature type="region of interest" description="Disordered" evidence="1">
    <location>
        <begin position="1"/>
        <end position="64"/>
    </location>
</feature>
<dbReference type="Pfam" id="PF03732">
    <property type="entry name" value="Retrotrans_gag"/>
    <property type="match status" value="1"/>
</dbReference>
<dbReference type="EMBL" id="JARKHS020010471">
    <property type="protein sequence ID" value="KAK8778689.1"/>
    <property type="molecule type" value="Genomic_DNA"/>
</dbReference>
<protein>
    <recommendedName>
        <fullName evidence="2">Retrotransposon gag domain-containing protein</fullName>
    </recommendedName>
</protein>
<evidence type="ECO:0000313" key="4">
    <source>
        <dbReference type="Proteomes" id="UP001321473"/>
    </source>
</evidence>
<organism evidence="3 4">
    <name type="scientific">Amblyomma americanum</name>
    <name type="common">Lone star tick</name>
    <dbReference type="NCBI Taxonomy" id="6943"/>
    <lineage>
        <taxon>Eukaryota</taxon>
        <taxon>Metazoa</taxon>
        <taxon>Ecdysozoa</taxon>
        <taxon>Arthropoda</taxon>
        <taxon>Chelicerata</taxon>
        <taxon>Arachnida</taxon>
        <taxon>Acari</taxon>
        <taxon>Parasitiformes</taxon>
        <taxon>Ixodida</taxon>
        <taxon>Ixodoidea</taxon>
        <taxon>Ixodidae</taxon>
        <taxon>Amblyomminae</taxon>
        <taxon>Amblyomma</taxon>
    </lineage>
</organism>
<sequence>MPQTPPRNSSSVLSPGRRVFLEPSGETETRASRRQQGQALEFGLLPQGSRTSRTNATMPSQLQQTDPAIAPRIVYVPVTPRSVTPFCADGLDDVEDWVQHYERVARLNGWTPDQYLQNLYFSLDATAKYWFENPEESLTSWEICKSELLRTFANQHRQQHAEDLLHVRIQAPTESVRSFVEDVLRLSARADPRATEEKKVQALMRGIRNDIFGGLVRNPPTAVAEFVAEVLTSSMHWRQEPVTFGD</sequence>
<evidence type="ECO:0000259" key="2">
    <source>
        <dbReference type="Pfam" id="PF03732"/>
    </source>
</evidence>
<feature type="compositionally biased region" description="Polar residues" evidence="1">
    <location>
        <begin position="1"/>
        <end position="13"/>
    </location>
</feature>
<dbReference type="AlphaFoldDB" id="A0AAQ4EV77"/>
<evidence type="ECO:0000313" key="3">
    <source>
        <dbReference type="EMBL" id="KAK8778689.1"/>
    </source>
</evidence>
<reference evidence="3 4" key="1">
    <citation type="journal article" date="2023" name="Arcadia Sci">
        <title>De novo assembly of a long-read Amblyomma americanum tick genome.</title>
        <authorList>
            <person name="Chou S."/>
            <person name="Poskanzer K.E."/>
            <person name="Rollins M."/>
            <person name="Thuy-Boun P.S."/>
        </authorList>
    </citation>
    <scope>NUCLEOTIDE SEQUENCE [LARGE SCALE GENOMIC DNA]</scope>
    <source>
        <strain evidence="3">F_SG_1</strain>
        <tissue evidence="3">Salivary glands</tissue>
    </source>
</reference>
<dbReference type="PANTHER" id="PTHR33194:SF4">
    <property type="entry name" value="CCHC-TYPE DOMAIN-CONTAINING PROTEIN"/>
    <property type="match status" value="1"/>
</dbReference>
<dbReference type="PANTHER" id="PTHR33194">
    <property type="entry name" value="ZINC KNUCKLE DOMAINCONTAINING PROTEIN"/>
    <property type="match status" value="1"/>
</dbReference>
<accession>A0AAQ4EV77</accession>
<dbReference type="InterPro" id="IPR005162">
    <property type="entry name" value="Retrotrans_gag_dom"/>
</dbReference>
<proteinExistence type="predicted"/>
<evidence type="ECO:0000256" key="1">
    <source>
        <dbReference type="SAM" id="MobiDB-lite"/>
    </source>
</evidence>
<name>A0AAQ4EV77_AMBAM</name>
<comment type="caution">
    <text evidence="3">The sequence shown here is derived from an EMBL/GenBank/DDBJ whole genome shotgun (WGS) entry which is preliminary data.</text>
</comment>
<keyword evidence="4" id="KW-1185">Reference proteome</keyword>
<feature type="domain" description="Retrotransposon gag" evidence="2">
    <location>
        <begin position="122"/>
        <end position="208"/>
    </location>
</feature>